<proteinExistence type="predicted"/>
<feature type="compositionally biased region" description="Polar residues" evidence="6">
    <location>
        <begin position="990"/>
        <end position="1007"/>
    </location>
</feature>
<dbReference type="Pfam" id="PF06424">
    <property type="entry name" value="PRP1_N"/>
    <property type="match status" value="1"/>
</dbReference>
<dbReference type="SUPFAM" id="SSF48452">
    <property type="entry name" value="TPR-like"/>
    <property type="match status" value="3"/>
</dbReference>
<keyword evidence="5" id="KW-0539">Nucleus</keyword>
<sequence length="1093" mass="122721">MIRANKDFIGKPAPPNYVAGLGRGATGFTTRSDIGPARENIPEATPNNDDEYNQNQDPENETGLFNSAPYEQDDEEADQIWKAIDENMDSRRKIRREKREREELQAYREQRPAIKAQFSDQRRQLAKLSEDDWANIPEATNQSGQKRKKLDKMERFSAIPDTLISAYSNVNNHSLNQVQSDGIETPLSSSGAVTNFAEIGKARDRVLGIKLDQAEGTLSTNSSVDPKGYLTSLNSVVVKSATEVGDIQKARTLLKSVTITNPKHAPGWIAAARLEEVAGKLAAARVTIRKGCELCPKNEDIWLESARLNTTENAKVILGAAVKSLPQSIKIWQAAAELEKDPQRKKRVFRRALEFIPTSVVLWKAAVSLEEADDAKILLSRAVELIPMSIELWLALARLETYENARIVLNRARAAVPTSHEIWISAAQLEESQNKPVSHVIERAFKNRSMVLGLGREKWIAEAEKSEQDGFPNVTQAIIDCSISLGLEEDDELHKLDIWISDAESSISRGHIETARAIYAHSLKAVTTDSELWISAAMLERNHGTPASFDSLLRRAVEYCPKTESLWLMAAKEKWVWGNDVDGARTILREAFRFNPRSESIWLAAVKLESSNQEYDRARLLLDRARDEKNGAGTARVWMKSIVFERQLNDYIKASDLANQAVEKFPKFPKLWMVKGQVEWHDLSDPVAARDSFSKGLKHNPKSVPLWLLASQLETRAFSLQIKARAILERARIINPNVPELWLEAVRIETENPQIAKSLLSRAVKDCPKSGVLWSEFIIRESRPQRKAKSVDALKNCDNNDPVIVSTIARLFWSERKIDKARSWFERSCKLDPKYGDGWAWWLKFEQEIFALESKKVETNASHSSKSHFSNLDSNSTISKDNPIKPITNSTNLPSQSIPNEIDASTDLQNQAETKLFQKIIDSAVSASPSRGEMWIKVAKDPKNAFLPVKEILDLVVANPKYGDGWAWWLKFEQEIFALESKKVETNASHSSKSHFSNLDSNSTISKDNPIKPITNSTNLPSQSIPNEIDASTDLQNQAETKLFQKIIDSAVSASPSRGEMWIKVAKDPKNAFLPVKEILDLVVASLSLPMPY</sequence>
<dbReference type="GO" id="GO:0046540">
    <property type="term" value="C:U4/U6 x U5 tri-snRNP complex"/>
    <property type="evidence" value="ECO:0007669"/>
    <property type="project" value="TreeGrafter"/>
</dbReference>
<dbReference type="Proteomes" id="UP000187429">
    <property type="component" value="Unassembled WGS sequence"/>
</dbReference>
<evidence type="ECO:0000256" key="4">
    <source>
        <dbReference type="ARBA" id="ARBA00023187"/>
    </source>
</evidence>
<dbReference type="GO" id="GO:0000244">
    <property type="term" value="P:spliceosomal tri-snRNP complex assembly"/>
    <property type="evidence" value="ECO:0007669"/>
    <property type="project" value="TreeGrafter"/>
</dbReference>
<comment type="caution">
    <text evidence="8">The sequence shown here is derived from an EMBL/GenBank/DDBJ whole genome shotgun (WGS) entry which is preliminary data.</text>
</comment>
<keyword evidence="4" id="KW-0508">mRNA splicing</keyword>
<dbReference type="InterPro" id="IPR011990">
    <property type="entry name" value="TPR-like_helical_dom_sf"/>
</dbReference>
<protein>
    <submittedName>
        <fullName evidence="8">Pre-mRNA-processing factor 6</fullName>
    </submittedName>
</protein>
<feature type="region of interest" description="Disordered" evidence="6">
    <location>
        <begin position="863"/>
        <end position="901"/>
    </location>
</feature>
<name>A0A1R1YJU5_9FUNG</name>
<feature type="compositionally biased region" description="Polar residues" evidence="6">
    <location>
        <begin position="863"/>
        <end position="880"/>
    </location>
</feature>
<feature type="region of interest" description="Disordered" evidence="6">
    <location>
        <begin position="990"/>
        <end position="1028"/>
    </location>
</feature>
<comment type="subcellular location">
    <subcellularLocation>
        <location evidence="1">Nucleus</location>
    </subcellularLocation>
</comment>
<dbReference type="SMART" id="SM00386">
    <property type="entry name" value="HAT"/>
    <property type="match status" value="13"/>
</dbReference>
<evidence type="ECO:0000259" key="7">
    <source>
        <dbReference type="Pfam" id="PF06424"/>
    </source>
</evidence>
<dbReference type="InterPro" id="IPR003107">
    <property type="entry name" value="HAT"/>
</dbReference>
<evidence type="ECO:0000256" key="1">
    <source>
        <dbReference type="ARBA" id="ARBA00004123"/>
    </source>
</evidence>
<dbReference type="InterPro" id="IPR010491">
    <property type="entry name" value="PRP1_N"/>
</dbReference>
<dbReference type="OrthoDB" id="440128at2759"/>
<dbReference type="GO" id="GO:0071013">
    <property type="term" value="C:catalytic step 2 spliceosome"/>
    <property type="evidence" value="ECO:0007669"/>
    <property type="project" value="TreeGrafter"/>
</dbReference>
<feature type="domain" description="PRP1 splicing factor N-terminal" evidence="7">
    <location>
        <begin position="13"/>
        <end position="143"/>
    </location>
</feature>
<accession>A0A1R1YJU5</accession>
<dbReference type="AlphaFoldDB" id="A0A1R1YJU5"/>
<dbReference type="Gene3D" id="1.25.40.10">
    <property type="entry name" value="Tetratricopeptide repeat domain"/>
    <property type="match status" value="5"/>
</dbReference>
<reference evidence="9" key="1">
    <citation type="submission" date="2017-01" db="EMBL/GenBank/DDBJ databases">
        <authorList>
            <person name="Wang Y."/>
            <person name="White M."/>
            <person name="Kvist S."/>
            <person name="Moncalvo J.-M."/>
        </authorList>
    </citation>
    <scope>NUCLEOTIDE SEQUENCE [LARGE SCALE GENOMIC DNA]</scope>
    <source>
        <strain evidence="9">ID-206-W2</strain>
    </source>
</reference>
<feature type="compositionally biased region" description="Polar residues" evidence="6">
    <location>
        <begin position="887"/>
        <end position="899"/>
    </location>
</feature>
<evidence type="ECO:0000313" key="8">
    <source>
        <dbReference type="EMBL" id="OMJ27189.1"/>
    </source>
</evidence>
<dbReference type="InterPro" id="IPR019734">
    <property type="entry name" value="TPR_rpt"/>
</dbReference>
<dbReference type="InterPro" id="IPR045075">
    <property type="entry name" value="Syf1-like"/>
</dbReference>
<evidence type="ECO:0000313" key="9">
    <source>
        <dbReference type="Proteomes" id="UP000187429"/>
    </source>
</evidence>
<dbReference type="SMART" id="SM00028">
    <property type="entry name" value="TPR"/>
    <property type="match status" value="4"/>
</dbReference>
<dbReference type="FunFam" id="1.25.40.10:FF:001362">
    <property type="entry name" value="RNA splicing factor"/>
    <property type="match status" value="1"/>
</dbReference>
<feature type="compositionally biased region" description="Polar residues" evidence="6">
    <location>
        <begin position="1014"/>
        <end position="1026"/>
    </location>
</feature>
<organism evidence="8 9">
    <name type="scientific">Smittium culicis</name>
    <dbReference type="NCBI Taxonomy" id="133412"/>
    <lineage>
        <taxon>Eukaryota</taxon>
        <taxon>Fungi</taxon>
        <taxon>Fungi incertae sedis</taxon>
        <taxon>Zoopagomycota</taxon>
        <taxon>Kickxellomycotina</taxon>
        <taxon>Harpellomycetes</taxon>
        <taxon>Harpellales</taxon>
        <taxon>Legeriomycetaceae</taxon>
        <taxon>Smittium</taxon>
    </lineage>
</organism>
<dbReference type="Pfam" id="PF13428">
    <property type="entry name" value="TPR_14"/>
    <property type="match status" value="1"/>
</dbReference>
<evidence type="ECO:0000256" key="6">
    <source>
        <dbReference type="SAM" id="MobiDB-lite"/>
    </source>
</evidence>
<dbReference type="EMBL" id="LSSM01001123">
    <property type="protein sequence ID" value="OMJ27189.1"/>
    <property type="molecule type" value="Genomic_DNA"/>
</dbReference>
<dbReference type="PANTHER" id="PTHR11246:SF1">
    <property type="entry name" value="PRE-MRNA-PROCESSING FACTOR 6"/>
    <property type="match status" value="1"/>
</dbReference>
<keyword evidence="3" id="KW-0677">Repeat</keyword>
<evidence type="ECO:0000256" key="2">
    <source>
        <dbReference type="ARBA" id="ARBA00022664"/>
    </source>
</evidence>
<gene>
    <name evidence="8" type="ORF">AYI69_g3381</name>
</gene>
<keyword evidence="9" id="KW-1185">Reference proteome</keyword>
<evidence type="ECO:0000256" key="5">
    <source>
        <dbReference type="ARBA" id="ARBA00023242"/>
    </source>
</evidence>
<feature type="region of interest" description="Disordered" evidence="6">
    <location>
        <begin position="1"/>
        <end position="75"/>
    </location>
</feature>
<dbReference type="PANTHER" id="PTHR11246">
    <property type="entry name" value="PRE-MRNA SPLICING FACTOR"/>
    <property type="match status" value="1"/>
</dbReference>
<evidence type="ECO:0000256" key="3">
    <source>
        <dbReference type="ARBA" id="ARBA00022737"/>
    </source>
</evidence>
<keyword evidence="2" id="KW-0507">mRNA processing</keyword>